<organism evidence="2 3">
    <name type="scientific">Georgenia wutianyii</name>
    <dbReference type="NCBI Taxonomy" id="2585135"/>
    <lineage>
        <taxon>Bacteria</taxon>
        <taxon>Bacillati</taxon>
        <taxon>Actinomycetota</taxon>
        <taxon>Actinomycetes</taxon>
        <taxon>Micrococcales</taxon>
        <taxon>Bogoriellaceae</taxon>
        <taxon>Georgenia</taxon>
    </lineage>
</organism>
<feature type="transmembrane region" description="Helical" evidence="1">
    <location>
        <begin position="20"/>
        <end position="42"/>
    </location>
</feature>
<evidence type="ECO:0000313" key="3">
    <source>
        <dbReference type="Proteomes" id="UP000313948"/>
    </source>
</evidence>
<keyword evidence="1" id="KW-0472">Membrane</keyword>
<reference evidence="2 3" key="1">
    <citation type="submission" date="2019-05" db="EMBL/GenBank/DDBJ databases">
        <title>Georgenia *** sp. nov., and Georgenia *** sp. nov., isolated from the intestinal contents of plateau pika (Ochotona curzoniae) in the Qinghai-Tibet plateau of China.</title>
        <authorList>
            <person name="Tian Z."/>
        </authorList>
    </citation>
    <scope>NUCLEOTIDE SEQUENCE [LARGE SCALE GENOMIC DNA]</scope>
    <source>
        <strain evidence="2 3">Z294</strain>
    </source>
</reference>
<name>A0ABX5VN32_9MICO</name>
<feature type="transmembrane region" description="Helical" evidence="1">
    <location>
        <begin position="68"/>
        <end position="88"/>
    </location>
</feature>
<feature type="transmembrane region" description="Helical" evidence="1">
    <location>
        <begin position="95"/>
        <end position="116"/>
    </location>
</feature>
<evidence type="ECO:0000313" key="2">
    <source>
        <dbReference type="EMBL" id="QDB79917.1"/>
    </source>
</evidence>
<accession>A0ABX5VN32</accession>
<keyword evidence="3" id="KW-1185">Reference proteome</keyword>
<keyword evidence="1" id="KW-0812">Transmembrane</keyword>
<dbReference type="Proteomes" id="UP000313948">
    <property type="component" value="Chromosome"/>
</dbReference>
<dbReference type="RefSeq" id="WP_139071369.1">
    <property type="nucleotide sequence ID" value="NZ_CP040899.1"/>
</dbReference>
<sequence length="180" mass="20100">MTTDTATRPTTLTRLRLPALIAYTWVMILLLGAILLETLMVYPNVFADPPDSLALTMDFLSVTGPSDFFPPFGMATWAFGAAALVTTWRQRDARGWVALSLAMVVCEGIASVLFFWPRNEILFVEGTAVHSADYLVQVAREFETWHWASRMVFNATAALAAFVAFLRVHRAWVLRRADLG</sequence>
<evidence type="ECO:0000256" key="1">
    <source>
        <dbReference type="SAM" id="Phobius"/>
    </source>
</evidence>
<evidence type="ECO:0008006" key="4">
    <source>
        <dbReference type="Google" id="ProtNLM"/>
    </source>
</evidence>
<proteinExistence type="predicted"/>
<protein>
    <recommendedName>
        <fullName evidence="4">DUF1772 domain-containing protein</fullName>
    </recommendedName>
</protein>
<gene>
    <name evidence="2" type="ORF">FE251_11425</name>
</gene>
<dbReference type="EMBL" id="CP040899">
    <property type="protein sequence ID" value="QDB79917.1"/>
    <property type="molecule type" value="Genomic_DNA"/>
</dbReference>
<feature type="transmembrane region" description="Helical" evidence="1">
    <location>
        <begin position="147"/>
        <end position="166"/>
    </location>
</feature>
<keyword evidence="1" id="KW-1133">Transmembrane helix</keyword>